<dbReference type="EMBL" id="JAFFZE010000015">
    <property type="protein sequence ID" value="MCT2585221.1"/>
    <property type="molecule type" value="Genomic_DNA"/>
</dbReference>
<evidence type="ECO:0000256" key="1">
    <source>
        <dbReference type="ARBA" id="ARBA00022801"/>
    </source>
</evidence>
<sequence>MRVLRTPEERFDGLPDFPYHAGYADLGDLRVAYVEAGPADGPVVLLLHGEPSWSFLYRHVIRVLADAGIRAVAPDLVGFGRSDKPAEVADHSYARHVEWMRALAFDVLDLREVTVVGQDWGGLIGLRLAAEHPARVARVVAANTGLPTGEYTMPEVWWDFRRAVERAEQLDIARFVQSGCRTRLSDEVRAAYDAPFPDESYKAGPRAMPGLVPVSTDDPASRANIAAWAVLREWDKPFLTAFGDSDPITGAMAPILRKLVPGAAGRAHPTLADAGHFLQEDAGERLGEIVAEFVRDDRRDDRE</sequence>
<accession>A0ABT2JBW9</accession>
<dbReference type="InterPro" id="IPR000639">
    <property type="entry name" value="Epox_hydrolase-like"/>
</dbReference>
<proteinExistence type="predicted"/>
<gene>
    <name evidence="3" type="ORF">JT362_19070</name>
</gene>
<dbReference type="InterPro" id="IPR029058">
    <property type="entry name" value="AB_hydrolase_fold"/>
</dbReference>
<organism evidence="3 4">
    <name type="scientific">Actinophytocola gossypii</name>
    <dbReference type="NCBI Taxonomy" id="2812003"/>
    <lineage>
        <taxon>Bacteria</taxon>
        <taxon>Bacillati</taxon>
        <taxon>Actinomycetota</taxon>
        <taxon>Actinomycetes</taxon>
        <taxon>Pseudonocardiales</taxon>
        <taxon>Pseudonocardiaceae</taxon>
    </lineage>
</organism>
<keyword evidence="1" id="KW-0378">Hydrolase</keyword>
<feature type="domain" description="AB hydrolase-1" evidence="2">
    <location>
        <begin position="42"/>
        <end position="281"/>
    </location>
</feature>
<dbReference type="RefSeq" id="WP_260192736.1">
    <property type="nucleotide sequence ID" value="NZ_JAFFZE010000015.1"/>
</dbReference>
<dbReference type="PANTHER" id="PTHR42977">
    <property type="entry name" value="HYDROLASE-RELATED"/>
    <property type="match status" value="1"/>
</dbReference>
<protein>
    <submittedName>
        <fullName evidence="3">Haloalkane dehalogenase</fullName>
    </submittedName>
</protein>
<dbReference type="SUPFAM" id="SSF53474">
    <property type="entry name" value="alpha/beta-Hydrolases"/>
    <property type="match status" value="1"/>
</dbReference>
<dbReference type="PRINTS" id="PR00111">
    <property type="entry name" value="ABHYDROLASE"/>
</dbReference>
<dbReference type="InterPro" id="IPR000073">
    <property type="entry name" value="AB_hydrolase_1"/>
</dbReference>
<dbReference type="InterPro" id="IPR051340">
    <property type="entry name" value="Haloalkane_dehalogenase"/>
</dbReference>
<dbReference type="NCBIfam" id="NF002043">
    <property type="entry name" value="PRK00870.1"/>
    <property type="match status" value="1"/>
</dbReference>
<keyword evidence="4" id="KW-1185">Reference proteome</keyword>
<name>A0ABT2JBW9_9PSEU</name>
<dbReference type="Pfam" id="PF00561">
    <property type="entry name" value="Abhydrolase_1"/>
    <property type="match status" value="1"/>
</dbReference>
<dbReference type="Proteomes" id="UP001156441">
    <property type="component" value="Unassembled WGS sequence"/>
</dbReference>
<evidence type="ECO:0000313" key="4">
    <source>
        <dbReference type="Proteomes" id="UP001156441"/>
    </source>
</evidence>
<evidence type="ECO:0000313" key="3">
    <source>
        <dbReference type="EMBL" id="MCT2585221.1"/>
    </source>
</evidence>
<dbReference type="Gene3D" id="3.40.50.1820">
    <property type="entry name" value="alpha/beta hydrolase"/>
    <property type="match status" value="1"/>
</dbReference>
<comment type="caution">
    <text evidence="3">The sequence shown here is derived from an EMBL/GenBank/DDBJ whole genome shotgun (WGS) entry which is preliminary data.</text>
</comment>
<dbReference type="PANTHER" id="PTHR42977:SF3">
    <property type="entry name" value="AB HYDROLASE-1 DOMAIN-CONTAINING PROTEIN"/>
    <property type="match status" value="1"/>
</dbReference>
<evidence type="ECO:0000259" key="2">
    <source>
        <dbReference type="Pfam" id="PF00561"/>
    </source>
</evidence>
<dbReference type="PRINTS" id="PR00412">
    <property type="entry name" value="EPOXHYDRLASE"/>
</dbReference>
<reference evidence="3 4" key="1">
    <citation type="submission" date="2021-02" db="EMBL/GenBank/DDBJ databases">
        <title>Actinophytocola xerophila sp. nov., isolated from soil of cotton cropping field.</title>
        <authorList>
            <person name="Huang R."/>
            <person name="Chen X."/>
            <person name="Ge X."/>
            <person name="Liu W."/>
        </authorList>
    </citation>
    <scope>NUCLEOTIDE SEQUENCE [LARGE SCALE GENOMIC DNA]</scope>
    <source>
        <strain evidence="3 4">S1-96</strain>
    </source>
</reference>